<dbReference type="Proteomes" id="UP000826661">
    <property type="component" value="Chromosome II"/>
</dbReference>
<reference evidence="1 2" key="1">
    <citation type="journal article" date="2021" name="BMC Genomics">
        <title>Telomere-to-telomere genome assembly of asparaginase-producing Trichoderma simmonsii.</title>
        <authorList>
            <person name="Chung D."/>
            <person name="Kwon Y.M."/>
            <person name="Yang Y."/>
        </authorList>
    </citation>
    <scope>NUCLEOTIDE SEQUENCE [LARGE SCALE GENOMIC DNA]</scope>
    <source>
        <strain evidence="1 2">GH-Sj1</strain>
    </source>
</reference>
<dbReference type="AlphaFoldDB" id="A0A8G0PGP5"/>
<accession>A0A8G0PGP5</accession>
<proteinExistence type="predicted"/>
<sequence length="94" mass="10861">MQCKFKATSYTIPQKGSVYYSLRLPTNTHTNTAFLEHRHNDKETKPHSDLRTHFRLPDNKPSLLSDFVLQCFPVNASSFVLPAQNHQSKKNQTM</sequence>
<dbReference type="EMBL" id="CP075865">
    <property type="protein sequence ID" value="QYS95898.1"/>
    <property type="molecule type" value="Genomic_DNA"/>
</dbReference>
<organism evidence="1 2">
    <name type="scientific">Trichoderma simmonsii</name>
    <dbReference type="NCBI Taxonomy" id="1491479"/>
    <lineage>
        <taxon>Eukaryota</taxon>
        <taxon>Fungi</taxon>
        <taxon>Dikarya</taxon>
        <taxon>Ascomycota</taxon>
        <taxon>Pezizomycotina</taxon>
        <taxon>Sordariomycetes</taxon>
        <taxon>Hypocreomycetidae</taxon>
        <taxon>Hypocreales</taxon>
        <taxon>Hypocreaceae</taxon>
        <taxon>Trichoderma</taxon>
    </lineage>
</organism>
<protein>
    <submittedName>
        <fullName evidence="1">Uncharacterized protein</fullName>
    </submittedName>
</protein>
<evidence type="ECO:0000313" key="1">
    <source>
        <dbReference type="EMBL" id="QYS95898.1"/>
    </source>
</evidence>
<name>A0A8G0PGP5_9HYPO</name>
<evidence type="ECO:0000313" key="2">
    <source>
        <dbReference type="Proteomes" id="UP000826661"/>
    </source>
</evidence>
<keyword evidence="2" id="KW-1185">Reference proteome</keyword>
<gene>
    <name evidence="1" type="ORF">H0G86_013324</name>
</gene>